<dbReference type="AlphaFoldDB" id="M2UMG0"/>
<protein>
    <submittedName>
        <fullName evidence="1">Uncharacterized protein</fullName>
    </submittedName>
</protein>
<proteinExistence type="predicted"/>
<accession>M2UMG0</accession>
<organism evidence="1 2">
    <name type="scientific">Cochliobolus heterostrophus (strain C5 / ATCC 48332 / race O)</name>
    <name type="common">Southern corn leaf blight fungus</name>
    <name type="synonym">Bipolaris maydis</name>
    <dbReference type="NCBI Taxonomy" id="701091"/>
    <lineage>
        <taxon>Eukaryota</taxon>
        <taxon>Fungi</taxon>
        <taxon>Dikarya</taxon>
        <taxon>Ascomycota</taxon>
        <taxon>Pezizomycotina</taxon>
        <taxon>Dothideomycetes</taxon>
        <taxon>Pleosporomycetidae</taxon>
        <taxon>Pleosporales</taxon>
        <taxon>Pleosporineae</taxon>
        <taxon>Pleosporaceae</taxon>
        <taxon>Bipolaris</taxon>
    </lineage>
</organism>
<sequence length="56" mass="6416">MVENQGLFAIIVARGKGSNETTAVLNTKYKNGCRETKEKRILFYIQYVMSNQDSEK</sequence>
<reference evidence="2" key="2">
    <citation type="journal article" date="2013" name="PLoS Genet.">
        <title>Comparative genome structure, secondary metabolite, and effector coding capacity across Cochliobolus pathogens.</title>
        <authorList>
            <person name="Condon B.J."/>
            <person name="Leng Y."/>
            <person name="Wu D."/>
            <person name="Bushley K.E."/>
            <person name="Ohm R.A."/>
            <person name="Otillar R."/>
            <person name="Martin J."/>
            <person name="Schackwitz W."/>
            <person name="Grimwood J."/>
            <person name="MohdZainudin N."/>
            <person name="Xue C."/>
            <person name="Wang R."/>
            <person name="Manning V.A."/>
            <person name="Dhillon B."/>
            <person name="Tu Z.J."/>
            <person name="Steffenson B.J."/>
            <person name="Salamov A."/>
            <person name="Sun H."/>
            <person name="Lowry S."/>
            <person name="LaButti K."/>
            <person name="Han J."/>
            <person name="Copeland A."/>
            <person name="Lindquist E."/>
            <person name="Barry K."/>
            <person name="Schmutz J."/>
            <person name="Baker S.E."/>
            <person name="Ciuffetti L.M."/>
            <person name="Grigoriev I.V."/>
            <person name="Zhong S."/>
            <person name="Turgeon B.G."/>
        </authorList>
    </citation>
    <scope>NUCLEOTIDE SEQUENCE [LARGE SCALE GENOMIC DNA]</scope>
    <source>
        <strain evidence="2">C5 / ATCC 48332 / race O</strain>
    </source>
</reference>
<keyword evidence="2" id="KW-1185">Reference proteome</keyword>
<dbReference type="HOGENOM" id="CLU_3014031_0_0_1"/>
<dbReference type="EMBL" id="KB445579">
    <property type="protein sequence ID" value="EMD89143.1"/>
    <property type="molecule type" value="Genomic_DNA"/>
</dbReference>
<name>M2UMG0_COCH5</name>
<gene>
    <name evidence="1" type="ORF">COCHEDRAFT_1022637</name>
</gene>
<dbReference type="Proteomes" id="UP000016936">
    <property type="component" value="Unassembled WGS sequence"/>
</dbReference>
<evidence type="ECO:0000313" key="1">
    <source>
        <dbReference type="EMBL" id="EMD89143.1"/>
    </source>
</evidence>
<evidence type="ECO:0000313" key="2">
    <source>
        <dbReference type="Proteomes" id="UP000016936"/>
    </source>
</evidence>
<reference evidence="1 2" key="1">
    <citation type="journal article" date="2012" name="PLoS Pathog.">
        <title>Diverse lifestyles and strategies of plant pathogenesis encoded in the genomes of eighteen Dothideomycetes fungi.</title>
        <authorList>
            <person name="Ohm R.A."/>
            <person name="Feau N."/>
            <person name="Henrissat B."/>
            <person name="Schoch C.L."/>
            <person name="Horwitz B.A."/>
            <person name="Barry K.W."/>
            <person name="Condon B.J."/>
            <person name="Copeland A.C."/>
            <person name="Dhillon B."/>
            <person name="Glaser F."/>
            <person name="Hesse C.N."/>
            <person name="Kosti I."/>
            <person name="LaButti K."/>
            <person name="Lindquist E.A."/>
            <person name="Lucas S."/>
            <person name="Salamov A.A."/>
            <person name="Bradshaw R.E."/>
            <person name="Ciuffetti L."/>
            <person name="Hamelin R.C."/>
            <person name="Kema G.H.J."/>
            <person name="Lawrence C."/>
            <person name="Scott J.A."/>
            <person name="Spatafora J.W."/>
            <person name="Turgeon B.G."/>
            <person name="de Wit P.J.G.M."/>
            <person name="Zhong S."/>
            <person name="Goodwin S.B."/>
            <person name="Grigoriev I.V."/>
        </authorList>
    </citation>
    <scope>NUCLEOTIDE SEQUENCE [LARGE SCALE GENOMIC DNA]</scope>
    <source>
        <strain evidence="2">C5 / ATCC 48332 / race O</strain>
    </source>
</reference>